<dbReference type="Gene3D" id="1.25.40.80">
    <property type="match status" value="1"/>
</dbReference>
<dbReference type="InterPro" id="IPR007357">
    <property type="entry name" value="PhrB-like"/>
</dbReference>
<dbReference type="Pfam" id="PF04244">
    <property type="entry name" value="DPRP"/>
    <property type="match status" value="1"/>
</dbReference>
<keyword evidence="2" id="KW-1185">Reference proteome</keyword>
<proteinExistence type="predicted"/>
<gene>
    <name evidence="1" type="ORF">Mal4_32080</name>
</gene>
<keyword evidence="1" id="KW-0456">Lyase</keyword>
<dbReference type="Proteomes" id="UP000320496">
    <property type="component" value="Chromosome"/>
</dbReference>
<evidence type="ECO:0000313" key="2">
    <source>
        <dbReference type="Proteomes" id="UP000320496"/>
    </source>
</evidence>
<dbReference type="KEGG" id="mri:Mal4_32080"/>
<dbReference type="Gene3D" id="1.10.579.10">
    <property type="entry name" value="DNA Cyclobutane Dipyrimidine Photolyase, subunit A, domain 3"/>
    <property type="match status" value="1"/>
</dbReference>
<dbReference type="Gene3D" id="3.40.50.620">
    <property type="entry name" value="HUPs"/>
    <property type="match status" value="1"/>
</dbReference>
<dbReference type="AlphaFoldDB" id="A0A517Z8U5"/>
<organism evidence="1 2">
    <name type="scientific">Maioricimonas rarisocia</name>
    <dbReference type="NCBI Taxonomy" id="2528026"/>
    <lineage>
        <taxon>Bacteria</taxon>
        <taxon>Pseudomonadati</taxon>
        <taxon>Planctomycetota</taxon>
        <taxon>Planctomycetia</taxon>
        <taxon>Planctomycetales</taxon>
        <taxon>Planctomycetaceae</taxon>
        <taxon>Maioricimonas</taxon>
    </lineage>
</organism>
<dbReference type="EMBL" id="CP036275">
    <property type="protein sequence ID" value="QDU38876.1"/>
    <property type="molecule type" value="Genomic_DNA"/>
</dbReference>
<dbReference type="PANTHER" id="PTHR38657">
    <property type="entry name" value="SLR1343 PROTEIN"/>
    <property type="match status" value="1"/>
</dbReference>
<dbReference type="GO" id="GO:0016829">
    <property type="term" value="F:lyase activity"/>
    <property type="evidence" value="ECO:0007669"/>
    <property type="project" value="UniProtKB-KW"/>
</dbReference>
<reference evidence="1 2" key="1">
    <citation type="submission" date="2019-02" db="EMBL/GenBank/DDBJ databases">
        <title>Deep-cultivation of Planctomycetes and their phenomic and genomic characterization uncovers novel biology.</title>
        <authorList>
            <person name="Wiegand S."/>
            <person name="Jogler M."/>
            <person name="Boedeker C."/>
            <person name="Pinto D."/>
            <person name="Vollmers J."/>
            <person name="Rivas-Marin E."/>
            <person name="Kohn T."/>
            <person name="Peeters S.H."/>
            <person name="Heuer A."/>
            <person name="Rast P."/>
            <person name="Oberbeckmann S."/>
            <person name="Bunk B."/>
            <person name="Jeske O."/>
            <person name="Meyerdierks A."/>
            <person name="Storesund J.E."/>
            <person name="Kallscheuer N."/>
            <person name="Luecker S."/>
            <person name="Lage O.M."/>
            <person name="Pohl T."/>
            <person name="Merkel B.J."/>
            <person name="Hornburger P."/>
            <person name="Mueller R.-W."/>
            <person name="Bruemmer F."/>
            <person name="Labrenz M."/>
            <person name="Spormann A.M."/>
            <person name="Op den Camp H."/>
            <person name="Overmann J."/>
            <person name="Amann R."/>
            <person name="Jetten M.S.M."/>
            <person name="Mascher T."/>
            <person name="Medema M.H."/>
            <person name="Devos D.P."/>
            <person name="Kaster A.-K."/>
            <person name="Ovreas L."/>
            <person name="Rohde M."/>
            <person name="Galperin M.Y."/>
            <person name="Jogler C."/>
        </authorList>
    </citation>
    <scope>NUCLEOTIDE SEQUENCE [LARGE SCALE GENOMIC DNA]</scope>
    <source>
        <strain evidence="1 2">Mal4</strain>
    </source>
</reference>
<dbReference type="RefSeq" id="WP_145370120.1">
    <property type="nucleotide sequence ID" value="NZ_CP036275.1"/>
</dbReference>
<sequence>MRHLILVLGDQLNHDSAAFDGIDDDQDSVWMAEVHEEATHVWSHKTRLVLFFSAMRHFRDELRERGRTVHYHALGSNPNADRGKSFSEVLASDLERMQPQRLVAVLPGDFRVKQQFEAFANERDLELEWRTDRHFHSSPEDFAEFADGRKSLQMETFYRQMRRRHNVLMNGDDPVGGAWNLDHDNRESFGRDGPGKITGPHSFRPDEITGEVMDLVRKRFADHPGTLDDFDLPVTHAQARTMLRDFIRRQLPLFGTYEDAMWTDEPFLYHSRLSAALNLKLLDPRDCVELAVQAYKEGDAPLNSVEGFVRQILGWREFIRGIYWHFMPDYIERNHFEHHHDVPGCFWTGETEMACVRQSMQHVLQHAYAHHIHRLMVFGNLSLLLGVHPRKFHDWHMSMYADAIDWVSLPNTLGMSQHGDGGIVGTKPYVSSGNYINKMSNFCSGCRYDYKSATGEDACPFTSLYWDFLARHEKSLDSNHRMGMQLRNLKRKRDKGELNAIRERAGEIRDALLGKKP</sequence>
<evidence type="ECO:0000313" key="1">
    <source>
        <dbReference type="EMBL" id="QDU38876.1"/>
    </source>
</evidence>
<dbReference type="OrthoDB" id="5288100at2"/>
<dbReference type="Gene3D" id="1.10.10.1710">
    <property type="entry name" value="Deoxyribodipyrimidine photolyase-related"/>
    <property type="match status" value="1"/>
</dbReference>
<dbReference type="PANTHER" id="PTHR38657:SF1">
    <property type="entry name" value="SLR1343 PROTEIN"/>
    <property type="match status" value="1"/>
</dbReference>
<protein>
    <submittedName>
        <fullName evidence="1">Deoxyribodipyrimidine photo-lyase-related protein</fullName>
    </submittedName>
</protein>
<dbReference type="InterPro" id="IPR036134">
    <property type="entry name" value="Crypto/Photolyase_FAD-like_sf"/>
</dbReference>
<dbReference type="SUPFAM" id="SSF48173">
    <property type="entry name" value="Cryptochrome/photolyase FAD-binding domain"/>
    <property type="match status" value="1"/>
</dbReference>
<dbReference type="InterPro" id="IPR052551">
    <property type="entry name" value="UV-DNA_repair_photolyase"/>
</dbReference>
<dbReference type="InterPro" id="IPR014729">
    <property type="entry name" value="Rossmann-like_a/b/a_fold"/>
</dbReference>
<accession>A0A517Z8U5</accession>
<name>A0A517Z8U5_9PLAN</name>